<organism evidence="3 4">
    <name type="scientific">Pyramidobacter porci</name>
    <dbReference type="NCBI Taxonomy" id="2605789"/>
    <lineage>
        <taxon>Bacteria</taxon>
        <taxon>Thermotogati</taxon>
        <taxon>Synergistota</taxon>
        <taxon>Synergistia</taxon>
        <taxon>Synergistales</taxon>
        <taxon>Dethiosulfovibrionaceae</taxon>
        <taxon>Pyramidobacter</taxon>
    </lineage>
</organism>
<evidence type="ECO:0000313" key="3">
    <source>
        <dbReference type="EMBL" id="MST55032.1"/>
    </source>
</evidence>
<comment type="caution">
    <text evidence="3">The sequence shown here is derived from an EMBL/GenBank/DDBJ whole genome shotgun (WGS) entry which is preliminary data.</text>
</comment>
<protein>
    <submittedName>
        <fullName evidence="3">ABC transporter substrate-binding protein</fullName>
    </submittedName>
</protein>
<dbReference type="PANTHER" id="PTHR30535">
    <property type="entry name" value="VITAMIN B12-BINDING PROTEIN"/>
    <property type="match status" value="1"/>
</dbReference>
<dbReference type="RefSeq" id="WP_154528136.1">
    <property type="nucleotide sequence ID" value="NZ_VUNH01000002.1"/>
</dbReference>
<accession>A0A6L5YBV5</accession>
<evidence type="ECO:0000256" key="1">
    <source>
        <dbReference type="SAM" id="SignalP"/>
    </source>
</evidence>
<dbReference type="SUPFAM" id="SSF53807">
    <property type="entry name" value="Helical backbone' metal receptor"/>
    <property type="match status" value="1"/>
</dbReference>
<reference evidence="3 4" key="1">
    <citation type="submission" date="2019-08" db="EMBL/GenBank/DDBJ databases">
        <title>In-depth cultivation of the pig gut microbiome towards novel bacterial diversity and tailored functional studies.</title>
        <authorList>
            <person name="Wylensek D."/>
            <person name="Hitch T.C.A."/>
            <person name="Clavel T."/>
        </authorList>
    </citation>
    <scope>NUCLEOTIDE SEQUENCE [LARGE SCALE GENOMIC DNA]</scope>
    <source>
        <strain evidence="3 4">SM-530-WT-4B</strain>
    </source>
</reference>
<dbReference type="InterPro" id="IPR002491">
    <property type="entry name" value="ABC_transptr_periplasmic_BD"/>
</dbReference>
<keyword evidence="4" id="KW-1185">Reference proteome</keyword>
<feature type="chain" id="PRO_5026986160" evidence="1">
    <location>
        <begin position="20"/>
        <end position="284"/>
    </location>
</feature>
<dbReference type="Proteomes" id="UP000473699">
    <property type="component" value="Unassembled WGS sequence"/>
</dbReference>
<dbReference type="Pfam" id="PF01497">
    <property type="entry name" value="Peripla_BP_2"/>
    <property type="match status" value="1"/>
</dbReference>
<dbReference type="EMBL" id="VUNH01000002">
    <property type="protein sequence ID" value="MST55032.1"/>
    <property type="molecule type" value="Genomic_DNA"/>
</dbReference>
<keyword evidence="1" id="KW-0732">Signal</keyword>
<feature type="signal peptide" evidence="1">
    <location>
        <begin position="1"/>
        <end position="19"/>
    </location>
</feature>
<name>A0A6L5YBV5_9BACT</name>
<evidence type="ECO:0000313" key="4">
    <source>
        <dbReference type="Proteomes" id="UP000473699"/>
    </source>
</evidence>
<dbReference type="PANTHER" id="PTHR30535:SF34">
    <property type="entry name" value="MOLYBDATE-BINDING PROTEIN MOLA"/>
    <property type="match status" value="1"/>
</dbReference>
<dbReference type="AlphaFoldDB" id="A0A6L5YBV5"/>
<feature type="domain" description="Fe/B12 periplasmic-binding" evidence="2">
    <location>
        <begin position="27"/>
        <end position="284"/>
    </location>
</feature>
<dbReference type="Gene3D" id="3.40.50.1980">
    <property type="entry name" value="Nitrogenase molybdenum iron protein domain"/>
    <property type="match status" value="2"/>
</dbReference>
<gene>
    <name evidence="3" type="ORF">FYJ74_03080</name>
</gene>
<evidence type="ECO:0000259" key="2">
    <source>
        <dbReference type="PROSITE" id="PS50983"/>
    </source>
</evidence>
<dbReference type="PROSITE" id="PS50983">
    <property type="entry name" value="FE_B12_PBP"/>
    <property type="match status" value="1"/>
</dbReference>
<dbReference type="GO" id="GO:0071281">
    <property type="term" value="P:cellular response to iron ion"/>
    <property type="evidence" value="ECO:0007669"/>
    <property type="project" value="TreeGrafter"/>
</dbReference>
<proteinExistence type="predicted"/>
<dbReference type="InterPro" id="IPR050902">
    <property type="entry name" value="ABC_Transporter_SBP"/>
</dbReference>
<sequence>MASIFKKALTIFLVAFVLAAPTAAYERIVSLYPGHTDNIVALGGQSRLVGLSKNDDPSRLPELPRFAPNVGAEALLALKPDLVLTRTLVEKQNPELRGVLERAGVPMMLIDPPSWSGFVAYLRELAPLIGVAPQTAEAQLAQTCDEIRQTAAARRGGRPAPSVFVEATAKELHTCSPDSWAAHLIELAGGANAAAGAEPIRRGSAVAPWGLERVMKLLAEGLDVYLVQHGPMNRASLDEVKARPWAKALAAVTVAQIPEYWLSRPSLLGLTAGGAELIRIFYGE</sequence>